<dbReference type="GO" id="GO:0030159">
    <property type="term" value="F:signaling receptor complex adaptor activity"/>
    <property type="evidence" value="ECO:0007669"/>
    <property type="project" value="TreeGrafter"/>
</dbReference>
<dbReference type="InterPro" id="IPR039911">
    <property type="entry name" value="JIP3/JIP4"/>
</dbReference>
<reference evidence="3" key="1">
    <citation type="journal article" date="2020" name="Ecol. Evol.">
        <title>Genome structure and content of the rice root-knot nematode (Meloidogyne graminicola).</title>
        <authorList>
            <person name="Phan N.T."/>
            <person name="Danchin E.G.J."/>
            <person name="Klopp C."/>
            <person name="Perfus-Barbeoch L."/>
            <person name="Kozlowski D.K."/>
            <person name="Koutsovoulos G.D."/>
            <person name="Lopez-Roques C."/>
            <person name="Bouchez O."/>
            <person name="Zahm M."/>
            <person name="Besnard G."/>
            <person name="Bellafiore S."/>
        </authorList>
    </citation>
    <scope>NUCLEOTIDE SEQUENCE</scope>
    <source>
        <strain evidence="3">VN-18</strain>
    </source>
</reference>
<dbReference type="Gene3D" id="1.20.58.1770">
    <property type="match status" value="1"/>
</dbReference>
<dbReference type="PANTHER" id="PTHR13886">
    <property type="entry name" value="JNK/SAPK-ASSOCIATED PROTEIN"/>
    <property type="match status" value="1"/>
</dbReference>
<dbReference type="GO" id="GO:0005078">
    <property type="term" value="F:MAP-kinase scaffold activity"/>
    <property type="evidence" value="ECO:0007669"/>
    <property type="project" value="InterPro"/>
</dbReference>
<dbReference type="PROSITE" id="PS51776">
    <property type="entry name" value="RH1"/>
    <property type="match status" value="1"/>
</dbReference>
<sequence length="169" mass="19254">MQSSTSSNELIYGGANSAYGSEEASHVMSDKVQAIASAVYKEFEAMIKKFGQESVKDLMPLVVNVLENLDAAFLEKDELSVDNEMLKEENEQLLNQYERERQMRKSQDQKYLEAEETLLEQNRELENKVGSMASIVRMLELKAKNACDHVTIILNFFYFYSQPFGGTRG</sequence>
<gene>
    <name evidence="3" type="ORF">Mgra_00003630</name>
</gene>
<comment type="caution">
    <text evidence="3">The sequence shown here is derived from an EMBL/GenBank/DDBJ whole genome shotgun (WGS) entry which is preliminary data.</text>
</comment>
<evidence type="ECO:0000313" key="4">
    <source>
        <dbReference type="Proteomes" id="UP000605970"/>
    </source>
</evidence>
<dbReference type="InterPro" id="IPR034743">
    <property type="entry name" value="RH1"/>
</dbReference>
<dbReference type="GO" id="GO:0005737">
    <property type="term" value="C:cytoplasm"/>
    <property type="evidence" value="ECO:0007669"/>
    <property type="project" value="TreeGrafter"/>
</dbReference>
<keyword evidence="1" id="KW-0175">Coiled coil</keyword>
<evidence type="ECO:0000259" key="2">
    <source>
        <dbReference type="PROSITE" id="PS51776"/>
    </source>
</evidence>
<dbReference type="GO" id="GO:0008432">
    <property type="term" value="F:JUN kinase binding"/>
    <property type="evidence" value="ECO:0007669"/>
    <property type="project" value="TreeGrafter"/>
</dbReference>
<evidence type="ECO:0000313" key="3">
    <source>
        <dbReference type="EMBL" id="KAF7636891.1"/>
    </source>
</evidence>
<feature type="domain" description="RH1" evidence="2">
    <location>
        <begin position="15"/>
        <end position="103"/>
    </location>
</feature>
<dbReference type="PANTHER" id="PTHR13886:SF4">
    <property type="entry name" value="JNK-INTERACTING PROTEIN 3"/>
    <property type="match status" value="1"/>
</dbReference>
<name>A0A8S9ZV77_9BILA</name>
<dbReference type="EMBL" id="JABEBT010000025">
    <property type="protein sequence ID" value="KAF7636891.1"/>
    <property type="molecule type" value="Genomic_DNA"/>
</dbReference>
<dbReference type="OrthoDB" id="10256043at2759"/>
<dbReference type="Pfam" id="PF09744">
    <property type="entry name" value="RH1"/>
    <property type="match status" value="1"/>
</dbReference>
<feature type="coiled-coil region" evidence="1">
    <location>
        <begin position="69"/>
        <end position="124"/>
    </location>
</feature>
<evidence type="ECO:0000256" key="1">
    <source>
        <dbReference type="SAM" id="Coils"/>
    </source>
</evidence>
<dbReference type="GO" id="GO:0016192">
    <property type="term" value="P:vesicle-mediated transport"/>
    <property type="evidence" value="ECO:0007669"/>
    <property type="project" value="TreeGrafter"/>
</dbReference>
<organism evidence="3 4">
    <name type="scientific">Meloidogyne graminicola</name>
    <dbReference type="NCBI Taxonomy" id="189291"/>
    <lineage>
        <taxon>Eukaryota</taxon>
        <taxon>Metazoa</taxon>
        <taxon>Ecdysozoa</taxon>
        <taxon>Nematoda</taxon>
        <taxon>Chromadorea</taxon>
        <taxon>Rhabditida</taxon>
        <taxon>Tylenchina</taxon>
        <taxon>Tylenchomorpha</taxon>
        <taxon>Tylenchoidea</taxon>
        <taxon>Meloidogynidae</taxon>
        <taxon>Meloidogyninae</taxon>
        <taxon>Meloidogyne</taxon>
    </lineage>
</organism>
<protein>
    <recommendedName>
        <fullName evidence="2">RH1 domain-containing protein</fullName>
    </recommendedName>
</protein>
<proteinExistence type="predicted"/>
<dbReference type="Proteomes" id="UP000605970">
    <property type="component" value="Unassembled WGS sequence"/>
</dbReference>
<dbReference type="AlphaFoldDB" id="A0A8S9ZV77"/>
<dbReference type="GO" id="GO:0019894">
    <property type="term" value="F:kinesin binding"/>
    <property type="evidence" value="ECO:0007669"/>
    <property type="project" value="TreeGrafter"/>
</dbReference>
<keyword evidence="4" id="KW-1185">Reference proteome</keyword>
<accession>A0A8S9ZV77</accession>